<proteinExistence type="predicted"/>
<evidence type="ECO:0000313" key="1">
    <source>
        <dbReference type="EMBL" id="MCC2167930.1"/>
    </source>
</evidence>
<comment type="caution">
    <text evidence="1">The sequence shown here is derived from an EMBL/GenBank/DDBJ whole genome shotgun (WGS) entry which is preliminary data.</text>
</comment>
<organism evidence="1 2">
    <name type="scientific">Gallintestinimicrobium propionicum</name>
    <dbReference type="NCBI Taxonomy" id="2981770"/>
    <lineage>
        <taxon>Bacteria</taxon>
        <taxon>Bacillati</taxon>
        <taxon>Bacillota</taxon>
        <taxon>Clostridia</taxon>
        <taxon>Lachnospirales</taxon>
        <taxon>Lachnospiraceae</taxon>
        <taxon>Gallintestinimicrobium</taxon>
    </lineage>
</organism>
<name>A0AAE3AYE7_9FIRM</name>
<protein>
    <submittedName>
        <fullName evidence="1">Uncharacterized protein</fullName>
    </submittedName>
</protein>
<sequence length="218" mass="24793">MGIFTNRDNKKRYCVFCGKELADGKCTACGREAKEVVSLSSLNWQKVPMEVADALGEQKKQLFGNPLYTVKEMIINGDLFIADIHFDAVYEEEFDRSDDDEGKSEYSYYVQFSTPELAPCDRDCETSAGQYDRVEELLKNGQHEGKILWGRKKKSNYYYAFAPKNGDITAMLGKRLLENFICYGESTEKRKLAPKGGVGNTTYDKVFDTIWDNTIGKL</sequence>
<gene>
    <name evidence="1" type="ORF">LKD45_09535</name>
</gene>
<dbReference type="Proteomes" id="UP001199355">
    <property type="component" value="Unassembled WGS sequence"/>
</dbReference>
<dbReference type="RefSeq" id="WP_308728385.1">
    <property type="nucleotide sequence ID" value="NZ_JAJEQF010000023.1"/>
</dbReference>
<reference evidence="1 2" key="1">
    <citation type="submission" date="2021-10" db="EMBL/GenBank/DDBJ databases">
        <title>Anaerobic single-cell dispensing facilitates the cultivation of human gut bacteria.</title>
        <authorList>
            <person name="Afrizal A."/>
        </authorList>
    </citation>
    <scope>NUCLEOTIDE SEQUENCE [LARGE SCALE GENOMIC DNA]</scope>
    <source>
        <strain evidence="1 2">CLA-AA-H244</strain>
    </source>
</reference>
<dbReference type="EMBL" id="JAJEQF010000023">
    <property type="protein sequence ID" value="MCC2167930.1"/>
    <property type="molecule type" value="Genomic_DNA"/>
</dbReference>
<accession>A0AAE3AYE7</accession>
<keyword evidence="2" id="KW-1185">Reference proteome</keyword>
<evidence type="ECO:0000313" key="2">
    <source>
        <dbReference type="Proteomes" id="UP001199355"/>
    </source>
</evidence>
<dbReference type="AlphaFoldDB" id="A0AAE3AYE7"/>